<evidence type="ECO:0000259" key="10">
    <source>
        <dbReference type="PROSITE" id="PS50110"/>
    </source>
</evidence>
<dbReference type="InterPro" id="IPR051271">
    <property type="entry name" value="2C-system_Tx_regulators"/>
</dbReference>
<dbReference type="GO" id="GO:0005737">
    <property type="term" value="C:cytoplasm"/>
    <property type="evidence" value="ECO:0007669"/>
    <property type="project" value="UniProtKB-SubCell"/>
</dbReference>
<evidence type="ECO:0000256" key="1">
    <source>
        <dbReference type="ARBA" id="ARBA00004496"/>
    </source>
</evidence>
<evidence type="ECO:0000313" key="11">
    <source>
        <dbReference type="EMBL" id="MYL49290.1"/>
    </source>
</evidence>
<evidence type="ECO:0000256" key="5">
    <source>
        <dbReference type="ARBA" id="ARBA00023015"/>
    </source>
</evidence>
<dbReference type="InterPro" id="IPR024187">
    <property type="entry name" value="Sig_transdc_resp-reg_cit/mal"/>
</dbReference>
<dbReference type="Pfam" id="PF20714">
    <property type="entry name" value="HTH_64"/>
    <property type="match status" value="1"/>
</dbReference>
<dbReference type="CDD" id="cd19925">
    <property type="entry name" value="REC_citrate_TCS"/>
    <property type="match status" value="1"/>
</dbReference>
<dbReference type="Proteomes" id="UP000447393">
    <property type="component" value="Unassembled WGS sequence"/>
</dbReference>
<evidence type="ECO:0000256" key="6">
    <source>
        <dbReference type="ARBA" id="ARBA00023125"/>
    </source>
</evidence>
<evidence type="ECO:0000256" key="8">
    <source>
        <dbReference type="ARBA" id="ARBA00023163"/>
    </source>
</evidence>
<dbReference type="PANTHER" id="PTHR45526">
    <property type="entry name" value="TRANSCRIPTIONAL REGULATORY PROTEIN DPIA"/>
    <property type="match status" value="1"/>
</dbReference>
<dbReference type="PROSITE" id="PS50110">
    <property type="entry name" value="RESPONSE_REGULATORY"/>
    <property type="match status" value="1"/>
</dbReference>
<organism evidence="11 12">
    <name type="scientific">Halobacillus litoralis</name>
    <dbReference type="NCBI Taxonomy" id="45668"/>
    <lineage>
        <taxon>Bacteria</taxon>
        <taxon>Bacillati</taxon>
        <taxon>Bacillota</taxon>
        <taxon>Bacilli</taxon>
        <taxon>Bacillales</taxon>
        <taxon>Bacillaceae</taxon>
        <taxon>Halobacillus</taxon>
    </lineage>
</organism>
<keyword evidence="4" id="KW-0902">Two-component regulatory system</keyword>
<feature type="modified residue" description="4-aspartylphosphate" evidence="9">
    <location>
        <position position="56"/>
    </location>
</feature>
<dbReference type="InterPro" id="IPR001789">
    <property type="entry name" value="Sig_transdc_resp-reg_receiver"/>
</dbReference>
<proteinExistence type="predicted"/>
<dbReference type="Gene3D" id="3.40.50.2300">
    <property type="match status" value="1"/>
</dbReference>
<accession>A0A845E205</accession>
<keyword evidence="3 9" id="KW-0597">Phosphoprotein</keyword>
<dbReference type="PANTHER" id="PTHR45526:SF6">
    <property type="entry name" value="TRANSCRIPTIONAL REGULATORY PROTEIN CITT"/>
    <property type="match status" value="1"/>
</dbReference>
<dbReference type="SUPFAM" id="SSF52172">
    <property type="entry name" value="CheY-like"/>
    <property type="match status" value="1"/>
</dbReference>
<keyword evidence="7" id="KW-0010">Activator</keyword>
<dbReference type="PIRSF" id="PIRSF006171">
    <property type="entry name" value="RR_citrat_malat"/>
    <property type="match status" value="1"/>
</dbReference>
<dbReference type="GO" id="GO:0000156">
    <property type="term" value="F:phosphorelay response regulator activity"/>
    <property type="evidence" value="ECO:0007669"/>
    <property type="project" value="TreeGrafter"/>
</dbReference>
<dbReference type="GO" id="GO:0003700">
    <property type="term" value="F:DNA-binding transcription factor activity"/>
    <property type="evidence" value="ECO:0007669"/>
    <property type="project" value="InterPro"/>
</dbReference>
<gene>
    <name evidence="11" type="ORF">GLV98_07325</name>
</gene>
<dbReference type="AlphaFoldDB" id="A0A845E205"/>
<keyword evidence="6" id="KW-0238">DNA-binding</keyword>
<dbReference type="EMBL" id="WMEZ01000002">
    <property type="protein sequence ID" value="MYL49290.1"/>
    <property type="molecule type" value="Genomic_DNA"/>
</dbReference>
<evidence type="ECO:0000313" key="12">
    <source>
        <dbReference type="Proteomes" id="UP000447393"/>
    </source>
</evidence>
<feature type="domain" description="Response regulatory" evidence="10">
    <location>
        <begin position="5"/>
        <end position="121"/>
    </location>
</feature>
<evidence type="ECO:0000256" key="2">
    <source>
        <dbReference type="ARBA" id="ARBA00022490"/>
    </source>
</evidence>
<dbReference type="SMART" id="SM00448">
    <property type="entry name" value="REC"/>
    <property type="match status" value="1"/>
</dbReference>
<evidence type="ECO:0000256" key="3">
    <source>
        <dbReference type="ARBA" id="ARBA00022553"/>
    </source>
</evidence>
<evidence type="ECO:0000256" key="4">
    <source>
        <dbReference type="ARBA" id="ARBA00023012"/>
    </source>
</evidence>
<comment type="subcellular location">
    <subcellularLocation>
        <location evidence="1">Cytoplasm</location>
    </subcellularLocation>
</comment>
<keyword evidence="8" id="KW-0804">Transcription</keyword>
<dbReference type="OrthoDB" id="9759232at2"/>
<dbReference type="GO" id="GO:0003677">
    <property type="term" value="F:DNA binding"/>
    <property type="evidence" value="ECO:0007669"/>
    <property type="project" value="UniProtKB-KW"/>
</dbReference>
<dbReference type="Pfam" id="PF00072">
    <property type="entry name" value="Response_reg"/>
    <property type="match status" value="1"/>
</dbReference>
<sequence>MDLMKVMISEDDFRVAELHAQFLRVVDGVEVVGKALNGEETLEMLEEQQPDLLLLDVYMPDQLGVDLLHDIRSIAPKTDVIMITAAQEKEVVEKALKYGVFDYIIKPITMERFQETIESYQERKKRMAQIETFDQEAVDQLIKSSNEAAATTTISVPKGIDPLTLEKVERMLSDAGDKGLTAEQASGKMGASKTTARRYLEYLISIGKGRAEMNYGKVGRPQRKYYKG</sequence>
<evidence type="ECO:0000256" key="9">
    <source>
        <dbReference type="PROSITE-ProRule" id="PRU00169"/>
    </source>
</evidence>
<dbReference type="InterPro" id="IPR048714">
    <property type="entry name" value="DpiA-like_HTH"/>
</dbReference>
<dbReference type="InterPro" id="IPR011006">
    <property type="entry name" value="CheY-like_superfamily"/>
</dbReference>
<protein>
    <submittedName>
        <fullName evidence="11">Response regulator</fullName>
    </submittedName>
</protein>
<keyword evidence="2" id="KW-0963">Cytoplasm</keyword>
<comment type="caution">
    <text evidence="11">The sequence shown here is derived from an EMBL/GenBank/DDBJ whole genome shotgun (WGS) entry which is preliminary data.</text>
</comment>
<keyword evidence="5" id="KW-0805">Transcription regulation</keyword>
<reference evidence="11 12" key="1">
    <citation type="submission" date="2019-11" db="EMBL/GenBank/DDBJ databases">
        <title>Genome sequences of 17 halophilic strains isolated from different environments.</title>
        <authorList>
            <person name="Furrow R.E."/>
        </authorList>
    </citation>
    <scope>NUCLEOTIDE SEQUENCE [LARGE SCALE GENOMIC DNA]</scope>
    <source>
        <strain evidence="11 12">22505_10_Sand</strain>
    </source>
</reference>
<evidence type="ECO:0000256" key="7">
    <source>
        <dbReference type="ARBA" id="ARBA00023159"/>
    </source>
</evidence>
<name>A0A845E205_9BACI</name>